<dbReference type="Proteomes" id="UP000005238">
    <property type="component" value="Unassembled WGS sequence"/>
</dbReference>
<feature type="region of interest" description="Disordered" evidence="2">
    <location>
        <begin position="26"/>
        <end position="97"/>
    </location>
</feature>
<dbReference type="EMBL" id="DS566058">
    <property type="status" value="NOT_ANNOTATED_CDS"/>
    <property type="molecule type" value="Genomic_DNA"/>
</dbReference>
<proteinExistence type="predicted"/>
<feature type="domain" description="C2H2-type" evidence="3">
    <location>
        <begin position="103"/>
        <end position="133"/>
    </location>
</feature>
<dbReference type="VEuPathDB" id="FungiDB:KRP23_9133"/>
<evidence type="ECO:0000259" key="3">
    <source>
        <dbReference type="PROSITE" id="PS50157"/>
    </source>
</evidence>
<dbReference type="PROSITE" id="PS00028">
    <property type="entry name" value="ZINC_FINGER_C2H2_1"/>
    <property type="match status" value="1"/>
</dbReference>
<name>H3HDD5_PHYRM</name>
<dbReference type="InterPro" id="IPR056307">
    <property type="entry name" value="Ig-CFAP74_3rd"/>
</dbReference>
<dbReference type="STRING" id="164328.H3HDD5"/>
<feature type="region of interest" description="Disordered" evidence="2">
    <location>
        <begin position="1029"/>
        <end position="1097"/>
    </location>
</feature>
<dbReference type="SMART" id="SM00355">
    <property type="entry name" value="ZnF_C2H2"/>
    <property type="match status" value="1"/>
</dbReference>
<dbReference type="EnsemblProtists" id="Phyra96057">
    <property type="protein sequence ID" value="Phyra96057"/>
    <property type="gene ID" value="Phyra96057"/>
</dbReference>
<dbReference type="VEuPathDB" id="FungiDB:KRP22_4751"/>
<feature type="compositionally biased region" description="Basic residues" evidence="2">
    <location>
        <begin position="230"/>
        <end position="261"/>
    </location>
</feature>
<dbReference type="eggNOG" id="ENOG502QPUP">
    <property type="taxonomic scope" value="Eukaryota"/>
</dbReference>
<feature type="compositionally biased region" description="Basic and acidic residues" evidence="2">
    <location>
        <begin position="71"/>
        <end position="80"/>
    </location>
</feature>
<dbReference type="Gene3D" id="3.30.160.60">
    <property type="entry name" value="Classic Zinc Finger"/>
    <property type="match status" value="1"/>
</dbReference>
<feature type="region of interest" description="Disordered" evidence="2">
    <location>
        <begin position="709"/>
        <end position="729"/>
    </location>
</feature>
<evidence type="ECO:0000256" key="2">
    <source>
        <dbReference type="SAM" id="MobiDB-lite"/>
    </source>
</evidence>
<feature type="compositionally biased region" description="Acidic residues" evidence="2">
    <location>
        <begin position="1084"/>
        <end position="1097"/>
    </location>
</feature>
<feature type="region of interest" description="Disordered" evidence="2">
    <location>
        <begin position="759"/>
        <end position="876"/>
    </location>
</feature>
<feature type="compositionally biased region" description="Polar residues" evidence="2">
    <location>
        <begin position="627"/>
        <end position="639"/>
    </location>
</feature>
<dbReference type="PANTHER" id="PTHR22538:SF1">
    <property type="entry name" value="VWFD DOMAIN-CONTAINING PROTEIN"/>
    <property type="match status" value="1"/>
</dbReference>
<sequence length="2150" mass="234797">MKAKKQQHQTQPPDVDMADVAQLKAKAKARPKRTKKAAAKGIAAKQTFAPSAKATKFQQEQHLQIDTQEFADGKTEEEKVVAPPSSTNKKRRRRSAAEIDRKFTCQIAGCQKAYGTESSLTHHQKLKHPDQLAEETQENQVGAFLLPLHTASRNVTIRPATALVTFASDPNLLLNGQHVDDMASSTDIIPPSAKAQRCNARFRSNSLPVASSTDQVDKNQIAPTSNPIKPKPRAKTPRKPRRVPTPHPKKTAAATRRTKIRSKSESLTEINPLQPLEEDKIPHSHSSANIQAAIVPINPSFEWPPSSISAAEHHSTSLSSDDQAIDSDILSVLATCDGEDLADFGNGPPSYQSSTSFGESEDAEMLPVGMECFKIAEHATLSTEFPMNEPEAELGLNAFATLGDDWANAAHLSTHLEKMSVDSPPHRLESAFVAAPESHHTMGRLRSTSDPSYAATPMMFGMAPTSPIPDPFSVKSGPVDALPLQSDGHFQSWSAAATLEPAKVEATTPQQLFWLSGGASVATESNAQPSSQALDELLQRDDALEWKAANAFEGDTDTDYGLGDTTMTRDEENPRAPVQQRVHDGFQADRRYLCKMVEGAQDERATRIEAVLELKRDLDAASARIGAQSSALRDQTQAAKAQEARTHQSLLDQGKNPYEVARRKVVEREATKTRARIDRGIHEREAKLLERLQAEKVLQRRREKAEAEHRAYERKYQREMGRAAQDERTSAYLLSRTGKEALDPTGKLVRVYPSQETTMKDHSFGLGRSAVRSADHRRRVVAKQESEPDVSSSRSEEAEQQATELRDCEKLVMPPLPARNARRPKDPRQEEEENQAAEDTPNAGGSSSKRKKPRGRSVLEERQLAKARQRQKDARFDQPQVVWGKTFTGNAFLANPQLLWFKDFDVGRPLTLGFTLTNVSNTFNQFRLLPMDDQVMEQFDVVYDKPGRMSAGMSCALRMAFTGTEGRDLDTTLSVAAPTGVFQIPVRCTCKKAVPVVAQRDVQFPEVVAGERTTVALTLGNEAIEIAQEVPVVGDSNDNSVDDDATEGVSSDENPQEDGGEAVEEAADVDDQVDRASVSHSSREDEDDARDPLSLEEQELVERVCGTMRFKPEGADEPVRFTRRGTVPPYSSSSVSFTFAPAAAMELDNEQLNFRCCAYGKLYRHGLVVCNRGKVALKVQVRVPKALAGYVEFHPGFGFVQAAGASQEGQFAVQVKFRPDERMWKRIERAGFGSRELGMLAVPVPVVVPDQVVPVFFLLTARLTPTTLTISMETSVSRELTITNSARVPQRLGVTKLPKDVTVADSSAGVGIVLLPGEARSLRLVYEPSFPGALKAAGPAGRGTPILTLWSSTFHQEHTLPCSGSGVASDLSFSHTAVRLGATSLGQAQTCNLKLTNQSDRHSYLVELRLPPEAVPFVRITPLVVRLAPQEAVRLEIDFEPTEDIFKLVEGCYFEGTSPGNAPSGDEDRSKTEGPAPLQALEVRTTVVEPFLTPSANTLDFGQVAISQTLVRELVLDSAPTATESVTLRAKPLHIVGAFRLIGALREVPAGPSSRKRHAIRVEFEPLSPLKYEDELELCALGVTIRVQLRGEGINPSLSLTPEDGELDFQDVLARTRNVPFTFSPTSAIIPENGSVAVQVAFQPDHQRPGHYAQQYRIKVPNEREQHIVDLSGRCWENQLGSYGGFDEAVAAAAAGSAGSFEFTLDAASPHAKLFTLEPSRGAIASGQQLAVQVTYYPPAATVPGSDVSTSARAGAGTSERRKSMKLHGQPEFDVFANPVVSANGASVLYDGYATFEEDDSTFTYSATIGNETIKCPSGNLFKTNFGGTHFVICASGKSGFAAYSSDMTIDVEYLENSVPASSTRNLKAAEHMAMESSSCTCKSTPRPCVFFHGIGNYNEMEELQDTPKKASGRMGNMNAHAPCCTEVKYAILNTMDHSWRSASLQQKFCDRALRLSDTSDGDLGVIKDTVVVTHSMGGLVMSMALATGKCSFGEGASWVALSSPMMGSMASDYFQDFCNDEVSDFATDLLDVLGQCPMPVSRRSIVYQNEKYASKELNAAYIAAQEAYAGNYEAIMLLAAELVPHKSPENDGLVEFQGCAIGLDESQFGKSYKDKFYRPELNHADTVFLTGDGFFKDSQKPVKWFECLL</sequence>
<dbReference type="VEuPathDB" id="FungiDB:KRP22_4752"/>
<feature type="compositionally biased region" description="Polar residues" evidence="2">
    <location>
        <begin position="205"/>
        <end position="214"/>
    </location>
</feature>
<keyword evidence="5" id="KW-1185">Reference proteome</keyword>
<protein>
    <recommendedName>
        <fullName evidence="3">C2H2-type domain-containing protein</fullName>
    </recommendedName>
</protein>
<keyword evidence="1" id="KW-0863">Zinc-finger</keyword>
<dbReference type="VEuPathDB" id="FungiDB:KRP23_9132"/>
<dbReference type="HOGENOM" id="CLU_000729_0_0_1"/>
<feature type="compositionally biased region" description="Acidic residues" evidence="2">
    <location>
        <begin position="1054"/>
        <end position="1071"/>
    </location>
</feature>
<dbReference type="Gene3D" id="2.60.40.10">
    <property type="entry name" value="Immunoglobulins"/>
    <property type="match status" value="1"/>
</dbReference>
<feature type="region of interest" description="Disordered" evidence="2">
    <location>
        <begin position="205"/>
        <end position="281"/>
    </location>
</feature>
<reference evidence="4" key="2">
    <citation type="submission" date="2015-06" db="UniProtKB">
        <authorList>
            <consortium name="EnsemblProtists"/>
        </authorList>
    </citation>
    <scope>IDENTIFICATION</scope>
    <source>
        <strain evidence="4">Pr102</strain>
    </source>
</reference>
<organism evidence="4 5">
    <name type="scientific">Phytophthora ramorum</name>
    <name type="common">Sudden oak death agent</name>
    <dbReference type="NCBI Taxonomy" id="164328"/>
    <lineage>
        <taxon>Eukaryota</taxon>
        <taxon>Sar</taxon>
        <taxon>Stramenopiles</taxon>
        <taxon>Oomycota</taxon>
        <taxon>Peronosporomycetes</taxon>
        <taxon>Peronosporales</taxon>
        <taxon>Peronosporaceae</taxon>
        <taxon>Phytophthora</taxon>
    </lineage>
</organism>
<keyword evidence="1" id="KW-0479">Metal-binding</keyword>
<dbReference type="PROSITE" id="PS50157">
    <property type="entry name" value="ZINC_FINGER_C2H2_2"/>
    <property type="match status" value="1"/>
</dbReference>
<dbReference type="InterPro" id="IPR013087">
    <property type="entry name" value="Znf_C2H2_type"/>
</dbReference>
<feature type="compositionally biased region" description="Basic and acidic residues" evidence="2">
    <location>
        <begin position="857"/>
        <end position="876"/>
    </location>
</feature>
<dbReference type="GO" id="GO:0008270">
    <property type="term" value="F:zinc ion binding"/>
    <property type="evidence" value="ECO:0007669"/>
    <property type="project" value="UniProtKB-KW"/>
</dbReference>
<dbReference type="PANTHER" id="PTHR22538">
    <property type="entry name" value="CILIA- AND FLAGELLA-ASSOCIATED PROTEIN 74"/>
    <property type="match status" value="1"/>
</dbReference>
<dbReference type="SUPFAM" id="SSF53474">
    <property type="entry name" value="alpha/beta-Hydrolases"/>
    <property type="match status" value="1"/>
</dbReference>
<dbReference type="InParanoid" id="H3HDD5"/>
<keyword evidence="1" id="KW-0862">Zinc</keyword>
<dbReference type="Gene3D" id="3.40.50.1820">
    <property type="entry name" value="alpha/beta hydrolase"/>
    <property type="match status" value="1"/>
</dbReference>
<dbReference type="InterPro" id="IPR013783">
    <property type="entry name" value="Ig-like_fold"/>
</dbReference>
<evidence type="ECO:0000313" key="5">
    <source>
        <dbReference type="Proteomes" id="UP000005238"/>
    </source>
</evidence>
<dbReference type="InterPro" id="IPR029058">
    <property type="entry name" value="AB_hydrolase_fold"/>
</dbReference>
<evidence type="ECO:0000313" key="4">
    <source>
        <dbReference type="EnsemblProtists" id="Phyra96057"/>
    </source>
</evidence>
<dbReference type="Pfam" id="PF24771">
    <property type="entry name" value="Ig_CFAP74_1st"/>
    <property type="match status" value="1"/>
</dbReference>
<accession>H3HDD5</accession>
<feature type="compositionally biased region" description="Polar residues" evidence="2">
    <location>
        <begin position="56"/>
        <end position="67"/>
    </location>
</feature>
<feature type="compositionally biased region" description="Basic residues" evidence="2">
    <location>
        <begin position="26"/>
        <end position="38"/>
    </location>
</feature>
<evidence type="ECO:0000256" key="1">
    <source>
        <dbReference type="PROSITE-ProRule" id="PRU00042"/>
    </source>
</evidence>
<feature type="compositionally biased region" description="Low complexity" evidence="2">
    <location>
        <begin position="1030"/>
        <end position="1039"/>
    </location>
</feature>
<dbReference type="Pfam" id="PF24778">
    <property type="entry name" value="Ig-CFAP74_3rd"/>
    <property type="match status" value="1"/>
</dbReference>
<reference evidence="5" key="1">
    <citation type="journal article" date="2006" name="Science">
        <title>Phytophthora genome sequences uncover evolutionary origins and mechanisms of pathogenesis.</title>
        <authorList>
            <person name="Tyler B.M."/>
            <person name="Tripathy S."/>
            <person name="Zhang X."/>
            <person name="Dehal P."/>
            <person name="Jiang R.H."/>
            <person name="Aerts A."/>
            <person name="Arredondo F.D."/>
            <person name="Baxter L."/>
            <person name="Bensasson D."/>
            <person name="Beynon J.L."/>
            <person name="Chapman J."/>
            <person name="Damasceno C.M."/>
            <person name="Dorrance A.E."/>
            <person name="Dou D."/>
            <person name="Dickerman A.W."/>
            <person name="Dubchak I.L."/>
            <person name="Garbelotto M."/>
            <person name="Gijzen M."/>
            <person name="Gordon S.G."/>
            <person name="Govers F."/>
            <person name="Grunwald N.J."/>
            <person name="Huang W."/>
            <person name="Ivors K.L."/>
            <person name="Jones R.W."/>
            <person name="Kamoun S."/>
            <person name="Krampis K."/>
            <person name="Lamour K.H."/>
            <person name="Lee M.K."/>
            <person name="McDonald W.H."/>
            <person name="Medina M."/>
            <person name="Meijer H.J."/>
            <person name="Nordberg E.K."/>
            <person name="Maclean D.J."/>
            <person name="Ospina-Giraldo M.D."/>
            <person name="Morris P.F."/>
            <person name="Phuntumart V."/>
            <person name="Putnam N.H."/>
            <person name="Rash S."/>
            <person name="Rose J.K."/>
            <person name="Sakihama Y."/>
            <person name="Salamov A.A."/>
            <person name="Savidor A."/>
            <person name="Scheuring C.F."/>
            <person name="Smith B.M."/>
            <person name="Sobral B.W."/>
            <person name="Terry A."/>
            <person name="Torto-Alalibo T.A."/>
            <person name="Win J."/>
            <person name="Xu Z."/>
            <person name="Zhang H."/>
            <person name="Grigoriev I.V."/>
            <person name="Rokhsar D.S."/>
            <person name="Boore J.L."/>
        </authorList>
    </citation>
    <scope>NUCLEOTIDE SEQUENCE [LARGE SCALE GENOMIC DNA]</scope>
    <source>
        <strain evidence="5">Pr102</strain>
    </source>
</reference>
<dbReference type="VEuPathDB" id="FungiDB:KRP23_9134"/>
<feature type="region of interest" description="Disordered" evidence="2">
    <location>
        <begin position="627"/>
        <end position="657"/>
    </location>
</feature>